<feature type="compositionally biased region" description="Basic and acidic residues" evidence="1">
    <location>
        <begin position="45"/>
        <end position="58"/>
    </location>
</feature>
<evidence type="ECO:0000313" key="4">
    <source>
        <dbReference type="Proteomes" id="UP000053647"/>
    </source>
</evidence>
<evidence type="ECO:0000259" key="2">
    <source>
        <dbReference type="PROSITE" id="PS50879"/>
    </source>
</evidence>
<proteinExistence type="predicted"/>
<keyword evidence="4" id="KW-1185">Reference proteome</keyword>
<gene>
    <name evidence="3" type="ORF">PAXINDRAFT_86367</name>
</gene>
<protein>
    <recommendedName>
        <fullName evidence="2">RNase H type-1 domain-containing protein</fullName>
    </recommendedName>
</protein>
<dbReference type="InterPro" id="IPR002156">
    <property type="entry name" value="RNaseH_domain"/>
</dbReference>
<dbReference type="AlphaFoldDB" id="A0A0C9SR85"/>
<sequence>MFETKPGHYIIDHFCRAIGKLRRRNKLTKADITIRWISGHDGVEGNKRADKEAKEAAKSRTNNSRRKHLPKFLQGDPLPLSISAVRQHQKDIMKKRWAKLWAKSPRFIHSASYDRNMLSGSYVKLISALPRRHASLLIWLRTKHIALNTHLHHIAKADTPYCPHCPGIREDIPHFILKCPQYARERQILTRHLHR</sequence>
<accession>A0A0C9SR85</accession>
<dbReference type="SUPFAM" id="SSF53098">
    <property type="entry name" value="Ribonuclease H-like"/>
    <property type="match status" value="1"/>
</dbReference>
<dbReference type="Proteomes" id="UP000053647">
    <property type="component" value="Unassembled WGS sequence"/>
</dbReference>
<evidence type="ECO:0000313" key="3">
    <source>
        <dbReference type="EMBL" id="KIJ10229.1"/>
    </source>
</evidence>
<dbReference type="InterPro" id="IPR036397">
    <property type="entry name" value="RNaseH_sf"/>
</dbReference>
<dbReference type="InterPro" id="IPR012337">
    <property type="entry name" value="RNaseH-like_sf"/>
</dbReference>
<dbReference type="GO" id="GO:0003676">
    <property type="term" value="F:nucleic acid binding"/>
    <property type="evidence" value="ECO:0007669"/>
    <property type="project" value="InterPro"/>
</dbReference>
<dbReference type="PROSITE" id="PS50879">
    <property type="entry name" value="RNASE_H_1"/>
    <property type="match status" value="1"/>
</dbReference>
<dbReference type="GO" id="GO:0004523">
    <property type="term" value="F:RNA-DNA hybrid ribonuclease activity"/>
    <property type="evidence" value="ECO:0007669"/>
    <property type="project" value="InterPro"/>
</dbReference>
<name>A0A0C9SR85_PAXIN</name>
<reference evidence="3 4" key="1">
    <citation type="submission" date="2014-06" db="EMBL/GenBank/DDBJ databases">
        <authorList>
            <consortium name="DOE Joint Genome Institute"/>
            <person name="Kuo A."/>
            <person name="Kohler A."/>
            <person name="Nagy L.G."/>
            <person name="Floudas D."/>
            <person name="Copeland A."/>
            <person name="Barry K.W."/>
            <person name="Cichocki N."/>
            <person name="Veneault-Fourrey C."/>
            <person name="LaButti K."/>
            <person name="Lindquist E.A."/>
            <person name="Lipzen A."/>
            <person name="Lundell T."/>
            <person name="Morin E."/>
            <person name="Murat C."/>
            <person name="Sun H."/>
            <person name="Tunlid A."/>
            <person name="Henrissat B."/>
            <person name="Grigoriev I.V."/>
            <person name="Hibbett D.S."/>
            <person name="Martin F."/>
            <person name="Nordberg H.P."/>
            <person name="Cantor M.N."/>
            <person name="Hua S.X."/>
        </authorList>
    </citation>
    <scope>NUCLEOTIDE SEQUENCE [LARGE SCALE GENOMIC DNA]</scope>
    <source>
        <strain evidence="3 4">ATCC 200175</strain>
    </source>
</reference>
<dbReference type="Gene3D" id="3.30.420.10">
    <property type="entry name" value="Ribonuclease H-like superfamily/Ribonuclease H"/>
    <property type="match status" value="1"/>
</dbReference>
<reference evidence="4" key="2">
    <citation type="submission" date="2015-01" db="EMBL/GenBank/DDBJ databases">
        <title>Evolutionary Origins and Diversification of the Mycorrhizal Mutualists.</title>
        <authorList>
            <consortium name="DOE Joint Genome Institute"/>
            <consortium name="Mycorrhizal Genomics Consortium"/>
            <person name="Kohler A."/>
            <person name="Kuo A."/>
            <person name="Nagy L.G."/>
            <person name="Floudas D."/>
            <person name="Copeland A."/>
            <person name="Barry K.W."/>
            <person name="Cichocki N."/>
            <person name="Veneault-Fourrey C."/>
            <person name="LaButti K."/>
            <person name="Lindquist E.A."/>
            <person name="Lipzen A."/>
            <person name="Lundell T."/>
            <person name="Morin E."/>
            <person name="Murat C."/>
            <person name="Riley R."/>
            <person name="Ohm R."/>
            <person name="Sun H."/>
            <person name="Tunlid A."/>
            <person name="Henrissat B."/>
            <person name="Grigoriev I.V."/>
            <person name="Hibbett D.S."/>
            <person name="Martin F."/>
        </authorList>
    </citation>
    <scope>NUCLEOTIDE SEQUENCE [LARGE SCALE GENOMIC DNA]</scope>
    <source>
        <strain evidence="4">ATCC 200175</strain>
    </source>
</reference>
<dbReference type="HOGENOM" id="CLU_1373663_0_0_1"/>
<dbReference type="EMBL" id="KN819412">
    <property type="protein sequence ID" value="KIJ10229.1"/>
    <property type="molecule type" value="Genomic_DNA"/>
</dbReference>
<dbReference type="OrthoDB" id="3267074at2759"/>
<feature type="region of interest" description="Disordered" evidence="1">
    <location>
        <begin position="45"/>
        <end position="70"/>
    </location>
</feature>
<evidence type="ECO:0000256" key="1">
    <source>
        <dbReference type="SAM" id="MobiDB-lite"/>
    </source>
</evidence>
<feature type="domain" description="RNase H type-1" evidence="2">
    <location>
        <begin position="1"/>
        <end position="58"/>
    </location>
</feature>
<organism evidence="3 4">
    <name type="scientific">Paxillus involutus ATCC 200175</name>
    <dbReference type="NCBI Taxonomy" id="664439"/>
    <lineage>
        <taxon>Eukaryota</taxon>
        <taxon>Fungi</taxon>
        <taxon>Dikarya</taxon>
        <taxon>Basidiomycota</taxon>
        <taxon>Agaricomycotina</taxon>
        <taxon>Agaricomycetes</taxon>
        <taxon>Agaricomycetidae</taxon>
        <taxon>Boletales</taxon>
        <taxon>Paxilineae</taxon>
        <taxon>Paxillaceae</taxon>
        <taxon>Paxillus</taxon>
    </lineage>
</organism>